<dbReference type="InterPro" id="IPR020843">
    <property type="entry name" value="ER"/>
</dbReference>
<dbReference type="InterPro" id="IPR013149">
    <property type="entry name" value="ADH-like_C"/>
</dbReference>
<gene>
    <name evidence="3" type="ORF">KYN89_11735</name>
</gene>
<dbReference type="EMBL" id="JAHWXP010000003">
    <property type="protein sequence ID" value="MBY8337713.1"/>
    <property type="molecule type" value="Genomic_DNA"/>
</dbReference>
<protein>
    <submittedName>
        <fullName evidence="3">NADP-dependent oxidoreductase</fullName>
    </submittedName>
</protein>
<evidence type="ECO:0000259" key="2">
    <source>
        <dbReference type="SMART" id="SM00829"/>
    </source>
</evidence>
<dbReference type="CDD" id="cd05288">
    <property type="entry name" value="PGDH"/>
    <property type="match status" value="1"/>
</dbReference>
<dbReference type="PANTHER" id="PTHR43205">
    <property type="entry name" value="PROSTAGLANDIN REDUCTASE"/>
    <property type="match status" value="1"/>
</dbReference>
<reference evidence="3 4" key="1">
    <citation type="submission" date="2021-07" db="EMBL/GenBank/DDBJ databases">
        <title>Alteriqipengyuania abyssalis NZ-12B nov, sp.nov isolated from deep sea sponge in pacific ocean.</title>
        <authorList>
            <person name="Tareen S."/>
            <person name="Wink J."/>
        </authorList>
    </citation>
    <scope>NUCLEOTIDE SEQUENCE [LARGE SCALE GENOMIC DNA]</scope>
    <source>
        <strain evidence="3 4">NZ-12B</strain>
    </source>
</reference>
<dbReference type="Pfam" id="PF16884">
    <property type="entry name" value="ADH_N_2"/>
    <property type="match status" value="1"/>
</dbReference>
<evidence type="ECO:0000313" key="3">
    <source>
        <dbReference type="EMBL" id="MBY8337713.1"/>
    </source>
</evidence>
<name>A0ABS7PF45_9SPHN</name>
<sequence>MSTRRHWRLDARPEGHDYEAALSLQEETLPELAEGQVRVAAQYLSMDAGVRVWMSAREDGYSPPIPLGATMQGQFIGRVEASRSDAFAEGDLVRGFGDWATHSTVDPALAGLTKLDADIDDVRQHFGVLGLNGMTALCGLTDVIGGLEEGQTVLVSAAAGATGGAACQIARNMGCKVYGIAGSPEKCEWLTGTLGLDGAIDYKRQNVAEEIAKIDGGIDVYFENVGGPILDAALPNMVLGGRIGICGLLSGYTSESGEAGPVRFDQILMKRLTVKGIFLPDYLAQGYDYYPQLRKWYDEGKLVGDIDETRGIENTLQAFRRMLTGDKSGKVIVAID</sequence>
<accession>A0ABS7PF45</accession>
<evidence type="ECO:0000256" key="1">
    <source>
        <dbReference type="ARBA" id="ARBA00023002"/>
    </source>
</evidence>
<dbReference type="Gene3D" id="3.90.180.10">
    <property type="entry name" value="Medium-chain alcohol dehydrogenases, catalytic domain"/>
    <property type="match status" value="1"/>
</dbReference>
<proteinExistence type="predicted"/>
<organism evidence="3 4">
    <name type="scientific">Alteriqipengyuania abyssalis</name>
    <dbReference type="NCBI Taxonomy" id="2860200"/>
    <lineage>
        <taxon>Bacteria</taxon>
        <taxon>Pseudomonadati</taxon>
        <taxon>Pseudomonadota</taxon>
        <taxon>Alphaproteobacteria</taxon>
        <taxon>Sphingomonadales</taxon>
        <taxon>Erythrobacteraceae</taxon>
        <taxon>Alteriqipengyuania</taxon>
    </lineage>
</organism>
<evidence type="ECO:0000313" key="4">
    <source>
        <dbReference type="Proteomes" id="UP000759298"/>
    </source>
</evidence>
<dbReference type="InterPro" id="IPR036291">
    <property type="entry name" value="NAD(P)-bd_dom_sf"/>
</dbReference>
<dbReference type="Gene3D" id="3.40.50.720">
    <property type="entry name" value="NAD(P)-binding Rossmann-like Domain"/>
    <property type="match status" value="1"/>
</dbReference>
<dbReference type="SMART" id="SM00829">
    <property type="entry name" value="PKS_ER"/>
    <property type="match status" value="1"/>
</dbReference>
<dbReference type="InterPro" id="IPR011032">
    <property type="entry name" value="GroES-like_sf"/>
</dbReference>
<comment type="caution">
    <text evidence="3">The sequence shown here is derived from an EMBL/GenBank/DDBJ whole genome shotgun (WGS) entry which is preliminary data.</text>
</comment>
<dbReference type="InterPro" id="IPR045010">
    <property type="entry name" value="MDR_fam"/>
</dbReference>
<dbReference type="PANTHER" id="PTHR43205:SF7">
    <property type="entry name" value="PROSTAGLANDIN REDUCTASE 1"/>
    <property type="match status" value="1"/>
</dbReference>
<keyword evidence="4" id="KW-1185">Reference proteome</keyword>
<feature type="domain" description="Enoyl reductase (ER)" evidence="2">
    <location>
        <begin position="19"/>
        <end position="333"/>
    </location>
</feature>
<dbReference type="SUPFAM" id="SSF51735">
    <property type="entry name" value="NAD(P)-binding Rossmann-fold domains"/>
    <property type="match status" value="1"/>
</dbReference>
<keyword evidence="1" id="KW-0560">Oxidoreductase</keyword>
<dbReference type="Pfam" id="PF00107">
    <property type="entry name" value="ADH_zinc_N"/>
    <property type="match status" value="1"/>
</dbReference>
<dbReference type="SUPFAM" id="SSF50129">
    <property type="entry name" value="GroES-like"/>
    <property type="match status" value="1"/>
</dbReference>
<dbReference type="Proteomes" id="UP000759298">
    <property type="component" value="Unassembled WGS sequence"/>
</dbReference>
<dbReference type="RefSeq" id="WP_222825231.1">
    <property type="nucleotide sequence ID" value="NZ_JAHWXP010000003.1"/>
</dbReference>
<dbReference type="InterPro" id="IPR041694">
    <property type="entry name" value="ADH_N_2"/>
</dbReference>